<dbReference type="Proteomes" id="UP000253204">
    <property type="component" value="Unassembled WGS sequence"/>
</dbReference>
<dbReference type="InterPro" id="IPR025938">
    <property type="entry name" value="RRXRR_dom"/>
</dbReference>
<feature type="region of interest" description="Disordered" evidence="1">
    <location>
        <begin position="57"/>
        <end position="77"/>
    </location>
</feature>
<dbReference type="Pfam" id="PF14239">
    <property type="entry name" value="RRXRR"/>
    <property type="match status" value="1"/>
</dbReference>
<evidence type="ECO:0000313" key="3">
    <source>
        <dbReference type="EMBL" id="RCV87575.1"/>
    </source>
</evidence>
<keyword evidence="4" id="KW-1185">Reference proteome</keyword>
<protein>
    <recommendedName>
        <fullName evidence="2">RRXRR domain-containing protein</fullName>
    </recommendedName>
</protein>
<accession>A0A368TS82</accession>
<name>A0A368TS82_9GAMM</name>
<sequence length="77" mass="8423">MAVFVLGKNKQPLMPCSEKRARLLLERGRAAVVNLTPFMIRLRDRCLSDCTLQPPLLAADPGSKETGLAPLHPAATR</sequence>
<reference evidence="3 4" key="1">
    <citation type="submission" date="2018-07" db="EMBL/GenBank/DDBJ databases">
        <title>Halomonas rutogse sp. nov., isolated from Lake TangqianCo on Tibetan Plateau.</title>
        <authorList>
            <person name="Lu H."/>
            <person name="Xing P."/>
            <person name="Wu Q."/>
        </authorList>
    </citation>
    <scope>NUCLEOTIDE SEQUENCE [LARGE SCALE GENOMIC DNA]</scope>
    <source>
        <strain evidence="3 4">TQ8S</strain>
    </source>
</reference>
<evidence type="ECO:0000256" key="1">
    <source>
        <dbReference type="SAM" id="MobiDB-lite"/>
    </source>
</evidence>
<dbReference type="RefSeq" id="WP_114487961.1">
    <property type="nucleotide sequence ID" value="NZ_CBCSHM010000088.1"/>
</dbReference>
<feature type="domain" description="RRXRR" evidence="2">
    <location>
        <begin position="3"/>
        <end position="69"/>
    </location>
</feature>
<dbReference type="AlphaFoldDB" id="A0A368TS82"/>
<dbReference type="OrthoDB" id="9779761at2"/>
<gene>
    <name evidence="3" type="ORF">DU506_16350</name>
</gene>
<evidence type="ECO:0000259" key="2">
    <source>
        <dbReference type="Pfam" id="PF14239"/>
    </source>
</evidence>
<comment type="caution">
    <text evidence="3">The sequence shown here is derived from an EMBL/GenBank/DDBJ whole genome shotgun (WGS) entry which is preliminary data.</text>
</comment>
<organism evidence="3 4">
    <name type="scientific">Vreelandella rituensis</name>
    <dbReference type="NCBI Taxonomy" id="2282306"/>
    <lineage>
        <taxon>Bacteria</taxon>
        <taxon>Pseudomonadati</taxon>
        <taxon>Pseudomonadota</taxon>
        <taxon>Gammaproteobacteria</taxon>
        <taxon>Oceanospirillales</taxon>
        <taxon>Halomonadaceae</taxon>
        <taxon>Vreelandella</taxon>
    </lineage>
</organism>
<dbReference type="EMBL" id="QPIJ01000048">
    <property type="protein sequence ID" value="RCV87575.1"/>
    <property type="molecule type" value="Genomic_DNA"/>
</dbReference>
<proteinExistence type="predicted"/>
<evidence type="ECO:0000313" key="4">
    <source>
        <dbReference type="Proteomes" id="UP000253204"/>
    </source>
</evidence>